<evidence type="ECO:0000259" key="4">
    <source>
        <dbReference type="PROSITE" id="PS00662"/>
    </source>
</evidence>
<dbReference type="PROSITE" id="PS00662">
    <property type="entry name" value="T2SP_E"/>
    <property type="match status" value="1"/>
</dbReference>
<sequence>MHITEEKLKLILEKSGLVDEKTFESAKEESLRLNHSIPNVLIGQGIISEDYLVELLTPYFDAKIVDLKKVVISQEILELIPESYAKSKNLVLFEYSKEENLAKVAMIDPLDYEVIEFLRAKLNVWVEPYFTTFSSLKYGLRQYKKKIGEEFNKVISENIEKSFSVLGEPDLVKMAESVPIITILDSIMEHAATLGASDIHFEPLLKDVLVRFRIDGIMQEILGLPIAIAPILVARVKVLANLLIDEHRVPQDGRFKFNLEDSSIDIRVNVMPVFHGEKVEMRLLKSAARPLTLGELGLSNEAIEIIQDEIKKTHGMVLVTGPTGHGKTTTLYAILNILNTSKVNIVTIEDPIEYEVVRINQTQVNLKTGITFANGLRSILRQNPDIIMVGEIRDNETVDIAIHSALTGHLVLSSLHTNDAPSALPRFIDMGAAPFLLASTVNLVIAQRLVRKICSSCIESYPVTSELKKLIMAQLALHPEIEIKPKDIPQRLFRGKGCKICGSSGFHGQIGIFEVFRVSDGIKALLLKLTPVSEIKKQAIEDGMKTMFEDGLEKVEKGITTIEEVLRVIKE</sequence>
<dbReference type="EMBL" id="LBSR01000010">
    <property type="protein sequence ID" value="KKQ22040.1"/>
    <property type="molecule type" value="Genomic_DNA"/>
</dbReference>
<protein>
    <submittedName>
        <fullName evidence="5">Type IV pilus assembly protein PilB</fullName>
    </submittedName>
</protein>
<evidence type="ECO:0000256" key="3">
    <source>
        <dbReference type="ARBA" id="ARBA00022840"/>
    </source>
</evidence>
<comment type="caution">
    <text evidence="5">The sequence shown here is derived from an EMBL/GenBank/DDBJ whole genome shotgun (WGS) entry which is preliminary data.</text>
</comment>
<dbReference type="GO" id="GO:0016887">
    <property type="term" value="F:ATP hydrolysis activity"/>
    <property type="evidence" value="ECO:0007669"/>
    <property type="project" value="TreeGrafter"/>
</dbReference>
<organism evidence="5 6">
    <name type="scientific">Candidatus Wolfebacteria bacterium GW2011_GWC1_37_10</name>
    <dbReference type="NCBI Taxonomy" id="1619010"/>
    <lineage>
        <taxon>Bacteria</taxon>
        <taxon>Candidatus Wolfeibacteriota</taxon>
    </lineage>
</organism>
<dbReference type="Gene3D" id="3.40.50.300">
    <property type="entry name" value="P-loop containing nucleotide triphosphate hydrolases"/>
    <property type="match status" value="1"/>
</dbReference>
<dbReference type="SUPFAM" id="SSF52540">
    <property type="entry name" value="P-loop containing nucleoside triphosphate hydrolases"/>
    <property type="match status" value="1"/>
</dbReference>
<accession>A0A0G0G7J8</accession>
<dbReference type="InterPro" id="IPR001482">
    <property type="entry name" value="T2SS/T4SS_dom"/>
</dbReference>
<dbReference type="PATRIC" id="fig|1619010.3.peg.396"/>
<dbReference type="CDD" id="cd01129">
    <property type="entry name" value="PulE-GspE-like"/>
    <property type="match status" value="1"/>
</dbReference>
<name>A0A0G0G7J8_9BACT</name>
<dbReference type="InterPro" id="IPR037257">
    <property type="entry name" value="T2SS_E_N_sf"/>
</dbReference>
<evidence type="ECO:0000256" key="2">
    <source>
        <dbReference type="ARBA" id="ARBA00022741"/>
    </source>
</evidence>
<dbReference type="GO" id="GO:0005886">
    <property type="term" value="C:plasma membrane"/>
    <property type="evidence" value="ECO:0007669"/>
    <property type="project" value="TreeGrafter"/>
</dbReference>
<dbReference type="Gene3D" id="3.30.300.160">
    <property type="entry name" value="Type II secretion system, protein E, N-terminal domain"/>
    <property type="match status" value="1"/>
</dbReference>
<dbReference type="InterPro" id="IPR007831">
    <property type="entry name" value="T2SS_GspE_N"/>
</dbReference>
<dbReference type="FunFam" id="3.40.50.300:FF:000398">
    <property type="entry name" value="Type IV pilus assembly ATPase PilB"/>
    <property type="match status" value="1"/>
</dbReference>
<comment type="similarity">
    <text evidence="1">Belongs to the GSP E family.</text>
</comment>
<dbReference type="InterPro" id="IPR027417">
    <property type="entry name" value="P-loop_NTPase"/>
</dbReference>
<feature type="domain" description="Bacterial type II secretion system protein E" evidence="4">
    <location>
        <begin position="380"/>
        <end position="394"/>
    </location>
</feature>
<gene>
    <name evidence="5" type="ORF">US36_C0010G0019</name>
</gene>
<proteinExistence type="inferred from homology"/>
<dbReference type="GO" id="GO:0005524">
    <property type="term" value="F:ATP binding"/>
    <property type="evidence" value="ECO:0007669"/>
    <property type="project" value="UniProtKB-KW"/>
</dbReference>
<evidence type="ECO:0000313" key="5">
    <source>
        <dbReference type="EMBL" id="KKQ22040.1"/>
    </source>
</evidence>
<evidence type="ECO:0000313" key="6">
    <source>
        <dbReference type="Proteomes" id="UP000034044"/>
    </source>
</evidence>
<evidence type="ECO:0000256" key="1">
    <source>
        <dbReference type="ARBA" id="ARBA00006611"/>
    </source>
</evidence>
<dbReference type="AlphaFoldDB" id="A0A0G0G7J8"/>
<dbReference type="Gene3D" id="3.30.450.90">
    <property type="match status" value="1"/>
</dbReference>
<dbReference type="Pfam" id="PF00437">
    <property type="entry name" value="T2SSE"/>
    <property type="match status" value="1"/>
</dbReference>
<dbReference type="SUPFAM" id="SSF160246">
    <property type="entry name" value="EspE N-terminal domain-like"/>
    <property type="match status" value="1"/>
</dbReference>
<dbReference type="Pfam" id="PF05157">
    <property type="entry name" value="MshEN"/>
    <property type="match status" value="1"/>
</dbReference>
<keyword evidence="3" id="KW-0067">ATP-binding</keyword>
<dbReference type="Proteomes" id="UP000034044">
    <property type="component" value="Unassembled WGS sequence"/>
</dbReference>
<dbReference type="PANTHER" id="PTHR30258">
    <property type="entry name" value="TYPE II SECRETION SYSTEM PROTEIN GSPE-RELATED"/>
    <property type="match status" value="1"/>
</dbReference>
<dbReference type="PANTHER" id="PTHR30258:SF1">
    <property type="entry name" value="PROTEIN TRANSPORT PROTEIN HOFB HOMOLOG"/>
    <property type="match status" value="1"/>
</dbReference>
<reference evidence="5 6" key="1">
    <citation type="journal article" date="2015" name="Nature">
        <title>rRNA introns, odd ribosomes, and small enigmatic genomes across a large radiation of phyla.</title>
        <authorList>
            <person name="Brown C.T."/>
            <person name="Hug L.A."/>
            <person name="Thomas B.C."/>
            <person name="Sharon I."/>
            <person name="Castelle C.J."/>
            <person name="Singh A."/>
            <person name="Wilkins M.J."/>
            <person name="Williams K.H."/>
            <person name="Banfield J.F."/>
        </authorList>
    </citation>
    <scope>NUCLEOTIDE SEQUENCE [LARGE SCALE GENOMIC DNA]</scope>
</reference>
<keyword evidence="2" id="KW-0547">Nucleotide-binding</keyword>